<evidence type="ECO:0000256" key="1">
    <source>
        <dbReference type="ARBA" id="ARBA00005536"/>
    </source>
</evidence>
<dbReference type="AlphaFoldDB" id="A0A8T1NBJ0"/>
<dbReference type="Proteomes" id="UP000811246">
    <property type="component" value="Chromosome 15"/>
</dbReference>
<protein>
    <recommendedName>
        <fullName evidence="6">IST1-like protein</fullName>
    </recommendedName>
</protein>
<comment type="similarity">
    <text evidence="1">Belongs to the IST1 family.</text>
</comment>
<evidence type="ECO:0000256" key="2">
    <source>
        <dbReference type="SAM" id="MobiDB-lite"/>
    </source>
</evidence>
<accession>A0A8T1NBJ0</accession>
<evidence type="ECO:0000313" key="4">
    <source>
        <dbReference type="EMBL" id="KAG6675082.1"/>
    </source>
</evidence>
<gene>
    <name evidence="3" type="ORF">CIPAW_15G086000</name>
    <name evidence="4" type="ORF">I3842_15G082500</name>
</gene>
<dbReference type="InterPro" id="IPR042277">
    <property type="entry name" value="IST1-like"/>
</dbReference>
<evidence type="ECO:0008006" key="6">
    <source>
        <dbReference type="Google" id="ProtNLM"/>
    </source>
</evidence>
<dbReference type="EMBL" id="CM031823">
    <property type="protein sequence ID" value="KAG6626918.1"/>
    <property type="molecule type" value="Genomic_DNA"/>
</dbReference>
<feature type="compositionally biased region" description="Polar residues" evidence="2">
    <location>
        <begin position="233"/>
        <end position="255"/>
    </location>
</feature>
<feature type="region of interest" description="Disordered" evidence="2">
    <location>
        <begin position="208"/>
        <end position="258"/>
    </location>
</feature>
<dbReference type="PANTHER" id="PTHR12161">
    <property type="entry name" value="IST1 FAMILY MEMBER"/>
    <property type="match status" value="1"/>
</dbReference>
<comment type="caution">
    <text evidence="3">The sequence shown here is derived from an EMBL/GenBank/DDBJ whole genome shotgun (WGS) entry which is preliminary data.</text>
</comment>
<evidence type="ECO:0000313" key="3">
    <source>
        <dbReference type="EMBL" id="KAG6626918.1"/>
    </source>
</evidence>
<dbReference type="Gene3D" id="1.20.1260.60">
    <property type="entry name" value="Vacuolar protein sorting-associated protein Ist1"/>
    <property type="match status" value="1"/>
</dbReference>
<organism evidence="3 5">
    <name type="scientific">Carya illinoinensis</name>
    <name type="common">Pecan</name>
    <dbReference type="NCBI Taxonomy" id="32201"/>
    <lineage>
        <taxon>Eukaryota</taxon>
        <taxon>Viridiplantae</taxon>
        <taxon>Streptophyta</taxon>
        <taxon>Embryophyta</taxon>
        <taxon>Tracheophyta</taxon>
        <taxon>Spermatophyta</taxon>
        <taxon>Magnoliopsida</taxon>
        <taxon>eudicotyledons</taxon>
        <taxon>Gunneridae</taxon>
        <taxon>Pentapetalae</taxon>
        <taxon>rosids</taxon>
        <taxon>fabids</taxon>
        <taxon>Fagales</taxon>
        <taxon>Juglandaceae</taxon>
        <taxon>Carya</taxon>
    </lineage>
</organism>
<reference evidence="4" key="2">
    <citation type="submission" date="2021-01" db="EMBL/GenBank/DDBJ databases">
        <authorList>
            <person name="Lovell J.T."/>
            <person name="Bentley N."/>
            <person name="Bhattarai G."/>
            <person name="Jenkins J.W."/>
            <person name="Sreedasyam A."/>
            <person name="Alarcon Y."/>
            <person name="Bock C."/>
            <person name="Boston L."/>
            <person name="Carlson J."/>
            <person name="Cervantes K."/>
            <person name="Clermont K."/>
            <person name="Krom N."/>
            <person name="Kubenka K."/>
            <person name="Mamidi S."/>
            <person name="Mattison C."/>
            <person name="Monteros M."/>
            <person name="Pisani C."/>
            <person name="Plott C."/>
            <person name="Rajasekar S."/>
            <person name="Rhein H.S."/>
            <person name="Rohla C."/>
            <person name="Song M."/>
            <person name="Hilaire R.S."/>
            <person name="Shu S."/>
            <person name="Wells L."/>
            <person name="Wang X."/>
            <person name="Webber J."/>
            <person name="Heerema R.J."/>
            <person name="Klein P."/>
            <person name="Conner P."/>
            <person name="Grauke L."/>
            <person name="Grimwood J."/>
            <person name="Schmutz J."/>
            <person name="Randall J.J."/>
        </authorList>
    </citation>
    <scope>NUCLEOTIDE SEQUENCE</scope>
    <source>
        <tissue evidence="4">Leaf</tissue>
    </source>
</reference>
<proteinExistence type="inferred from homology"/>
<dbReference type="Pfam" id="PF03398">
    <property type="entry name" value="Ist1"/>
    <property type="match status" value="1"/>
</dbReference>
<evidence type="ECO:0000313" key="5">
    <source>
        <dbReference type="Proteomes" id="UP000811609"/>
    </source>
</evidence>
<sequence length="329" mass="36174">MSLLNQLFNRGVFGTKCKTCLSLAISRIKLLQNKRDMHLKHMRKEIAQFLQAGQEAIARIRVEHVIREQNIWAAYEILELFCEFVLARVPIIESQRECPSELREAIASIIFAAPRCSDVPDFMQIKNLFTAKYGKEFVMAVSELRPDSSVNRTVIEKLSISAPASEVKLKVLKDIAQEYKVQWDSTSTEAEFGKKHEDLLGGSKQISDGAAVSQAPKKQGSFESSPSIVAAQSVMSPDSRQKTQHVQAPSSSNNAPLLGCNEIESSVKSYVAGPVNDAKRETRPQPTEILEKARAAIASAERASAAARAAAELVNVNFGSLKLEEGKSS</sequence>
<dbReference type="Proteomes" id="UP000811609">
    <property type="component" value="Chromosome 15"/>
</dbReference>
<reference evidence="3" key="1">
    <citation type="submission" date="2020-12" db="EMBL/GenBank/DDBJ databases">
        <title>WGS assembly of Carya illinoinensis cv. Pawnee.</title>
        <authorList>
            <person name="Platts A."/>
            <person name="Shu S."/>
            <person name="Wright S."/>
            <person name="Barry K."/>
            <person name="Edger P."/>
            <person name="Pires J.C."/>
            <person name="Schmutz J."/>
        </authorList>
    </citation>
    <scope>NUCLEOTIDE SEQUENCE</scope>
    <source>
        <tissue evidence="3">Leaf</tissue>
    </source>
</reference>
<dbReference type="FunFam" id="1.20.1260.60:FF:000003">
    <property type="entry name" value="IST1-like protein isoform A"/>
    <property type="match status" value="1"/>
</dbReference>
<dbReference type="GO" id="GO:0015031">
    <property type="term" value="P:protein transport"/>
    <property type="evidence" value="ECO:0007669"/>
    <property type="project" value="InterPro"/>
</dbReference>
<dbReference type="EMBL" id="CM031839">
    <property type="protein sequence ID" value="KAG6675082.1"/>
    <property type="molecule type" value="Genomic_DNA"/>
</dbReference>
<keyword evidence="5" id="KW-1185">Reference proteome</keyword>
<name>A0A8T1NBJ0_CARIL</name>
<dbReference type="InterPro" id="IPR005061">
    <property type="entry name" value="Ist1"/>
</dbReference>
<dbReference type="PANTHER" id="PTHR12161:SF81">
    <property type="entry name" value="OS01G0687700 PROTEIN"/>
    <property type="match status" value="1"/>
</dbReference>